<dbReference type="SUPFAM" id="SSF52777">
    <property type="entry name" value="CoA-dependent acyltransferases"/>
    <property type="match status" value="1"/>
</dbReference>
<dbReference type="RefSeq" id="WP_181375167.1">
    <property type="nucleotide sequence ID" value="NZ_KT351734.1"/>
</dbReference>
<reference evidence="1" key="2">
    <citation type="submission" date="2015-07" db="EMBL/GenBank/DDBJ databases">
        <authorList>
            <person name="Welte C."/>
            <person name="de Graaf R."/>
            <person name="van den Bosch T.J.M."/>
            <person name="Op den Camp H."/>
            <person name="van Dam N."/>
            <person name="Jetten M."/>
        </authorList>
    </citation>
    <scope>NUCLEOTIDE SEQUENCE</scope>
    <source>
        <plasmid evidence="1">Drgb3</plasmid>
    </source>
</reference>
<dbReference type="InterPro" id="IPR023213">
    <property type="entry name" value="CAT-like_dom_sf"/>
</dbReference>
<sequence>MQNETQGEAILRVLGQLENYAWLIDLISPKHFTVTTEVTGKTSVDAWATALHTVQVRPPLINARVNTDSLRPLHFIYDPSAKIPLRVVRLDKITDVEQEIKREFSAPFGIGDIPLLRAALLYSDTRCVIIITSHHSLTDFIRDVLDSLRVRCCPPLLLQPPIEDICIKAETPIASINMPTGTQTPVGSKTSASPRCMMRFI</sequence>
<dbReference type="AlphaFoldDB" id="A0A0N9MZA6"/>
<geneLocation type="plasmid" evidence="1">
    <name>Drgb3</name>
</geneLocation>
<accession>A0A0N9MZA6</accession>
<dbReference type="Gene3D" id="3.30.559.10">
    <property type="entry name" value="Chloramphenicol acetyltransferase-like domain"/>
    <property type="match status" value="1"/>
</dbReference>
<organism evidence="1">
    <name type="scientific">Pectobacterium carotovorum</name>
    <name type="common">Erwinia carotovora</name>
    <dbReference type="NCBI Taxonomy" id="554"/>
    <lineage>
        <taxon>Bacteria</taxon>
        <taxon>Pseudomonadati</taxon>
        <taxon>Pseudomonadota</taxon>
        <taxon>Gammaproteobacteria</taxon>
        <taxon>Enterobacterales</taxon>
        <taxon>Pectobacteriaceae</taxon>
        <taxon>Pectobacterium</taxon>
    </lineage>
</organism>
<reference evidence="1" key="1">
    <citation type="journal article" date="2015" name="Environ. Microbiol.">
        <title>Plasmids from the gut microbiome of cabbage root fly larvae encode SaxA that catalyses the conversion of the plant toxin 2-phenylethyl isothiocyanate.</title>
        <authorList>
            <person name="Welte C.U."/>
            <person name="de Graaf R.M."/>
            <person name="van den Bosch T.J."/>
            <person name="Op den Camp H.J."/>
            <person name="van Dam N.M."/>
            <person name="Jetten M.S."/>
        </authorList>
    </citation>
    <scope>NUCLEOTIDE SEQUENCE</scope>
    <source>
        <plasmid evidence="1">Drgb3</plasmid>
    </source>
</reference>
<proteinExistence type="predicted"/>
<protein>
    <submittedName>
        <fullName evidence="1">Condensation domain protein</fullName>
    </submittedName>
</protein>
<evidence type="ECO:0000313" key="1">
    <source>
        <dbReference type="EMBL" id="ALG88700.1"/>
    </source>
</evidence>
<dbReference type="EMBL" id="KT351734">
    <property type="protein sequence ID" value="ALG88700.1"/>
    <property type="molecule type" value="Genomic_DNA"/>
</dbReference>
<keyword evidence="1" id="KW-0614">Plasmid</keyword>
<name>A0A0N9MZA6_PECCA</name>